<keyword evidence="5" id="KW-0472">Membrane</keyword>
<feature type="signal peptide" evidence="6">
    <location>
        <begin position="1"/>
        <end position="19"/>
    </location>
</feature>
<dbReference type="GO" id="GO:0006508">
    <property type="term" value="P:proteolysis"/>
    <property type="evidence" value="ECO:0007669"/>
    <property type="project" value="UniProtKB-KW"/>
</dbReference>
<feature type="chain" id="PRO_5040162905" description="Peptidase S1 domain-containing protein" evidence="6">
    <location>
        <begin position="20"/>
        <end position="294"/>
    </location>
</feature>
<organism evidence="8 9">
    <name type="scientific">Ceutorhynchus assimilis</name>
    <name type="common">cabbage seed weevil</name>
    <dbReference type="NCBI Taxonomy" id="467358"/>
    <lineage>
        <taxon>Eukaryota</taxon>
        <taxon>Metazoa</taxon>
        <taxon>Ecdysozoa</taxon>
        <taxon>Arthropoda</taxon>
        <taxon>Hexapoda</taxon>
        <taxon>Insecta</taxon>
        <taxon>Pterygota</taxon>
        <taxon>Neoptera</taxon>
        <taxon>Endopterygota</taxon>
        <taxon>Coleoptera</taxon>
        <taxon>Polyphaga</taxon>
        <taxon>Cucujiformia</taxon>
        <taxon>Curculionidae</taxon>
        <taxon>Ceutorhynchinae</taxon>
        <taxon>Ceutorhynchus</taxon>
    </lineage>
</organism>
<keyword evidence="3" id="KW-0720">Serine protease</keyword>
<dbReference type="InterPro" id="IPR001254">
    <property type="entry name" value="Trypsin_dom"/>
</dbReference>
<keyword evidence="5" id="KW-0812">Transmembrane</keyword>
<proteinExistence type="predicted"/>
<dbReference type="Pfam" id="PF00089">
    <property type="entry name" value="Trypsin"/>
    <property type="match status" value="1"/>
</dbReference>
<accession>A0A9N9MXW0</accession>
<dbReference type="InterPro" id="IPR050430">
    <property type="entry name" value="Peptidase_S1"/>
</dbReference>
<evidence type="ECO:0000256" key="6">
    <source>
        <dbReference type="SAM" id="SignalP"/>
    </source>
</evidence>
<reference evidence="8" key="1">
    <citation type="submission" date="2022-01" db="EMBL/GenBank/DDBJ databases">
        <authorList>
            <person name="King R."/>
        </authorList>
    </citation>
    <scope>NUCLEOTIDE SEQUENCE</scope>
</reference>
<keyword evidence="5" id="KW-1133">Transmembrane helix</keyword>
<dbReference type="EMBL" id="OU892283">
    <property type="protein sequence ID" value="CAG9771283.1"/>
    <property type="molecule type" value="Genomic_DNA"/>
</dbReference>
<protein>
    <recommendedName>
        <fullName evidence="7">Peptidase S1 domain-containing protein</fullName>
    </recommendedName>
</protein>
<evidence type="ECO:0000313" key="8">
    <source>
        <dbReference type="EMBL" id="CAG9771283.1"/>
    </source>
</evidence>
<evidence type="ECO:0000256" key="3">
    <source>
        <dbReference type="ARBA" id="ARBA00022825"/>
    </source>
</evidence>
<dbReference type="AlphaFoldDB" id="A0A9N9MXW0"/>
<evidence type="ECO:0000256" key="2">
    <source>
        <dbReference type="ARBA" id="ARBA00022801"/>
    </source>
</evidence>
<dbReference type="InterPro" id="IPR009003">
    <property type="entry name" value="Peptidase_S1_PA"/>
</dbReference>
<dbReference type="Gene3D" id="2.40.10.10">
    <property type="entry name" value="Trypsin-like serine proteases"/>
    <property type="match status" value="1"/>
</dbReference>
<feature type="transmembrane region" description="Helical" evidence="5">
    <location>
        <begin position="270"/>
        <end position="289"/>
    </location>
</feature>
<dbReference type="PANTHER" id="PTHR24276">
    <property type="entry name" value="POLYSERASE-RELATED"/>
    <property type="match status" value="1"/>
</dbReference>
<keyword evidence="4" id="KW-1015">Disulfide bond</keyword>
<keyword evidence="6" id="KW-0732">Signal</keyword>
<dbReference type="Proteomes" id="UP001152799">
    <property type="component" value="Chromosome 7"/>
</dbReference>
<dbReference type="PANTHER" id="PTHR24276:SF98">
    <property type="entry name" value="FI18310P1-RELATED"/>
    <property type="match status" value="1"/>
</dbReference>
<dbReference type="InterPro" id="IPR043504">
    <property type="entry name" value="Peptidase_S1_PA_chymotrypsin"/>
</dbReference>
<evidence type="ECO:0000256" key="4">
    <source>
        <dbReference type="ARBA" id="ARBA00023157"/>
    </source>
</evidence>
<dbReference type="OrthoDB" id="6683749at2759"/>
<keyword evidence="9" id="KW-1185">Reference proteome</keyword>
<sequence length="294" mass="32558">MIKRYLLLILFVFSPYKLSAPRLNETESPEERIVHGYDCSTNDYQYFVKVESKKSDDFNMLGGGALIGINSVLTSSIVTDLLAEFGIDNSWIIASADGDSRKVMIIGNFTHPSGGVAVLKLKESLRNIKFATLPNRNDENFFNKCASVLIMGYGRTKFGIGHGDLPKTLQCGAATTIPGKKCMELTQESLEKSADSEIPDDDDVFCFSIDKFGHQSAPSFPDFGTPIICSDVQVGIIGYFDPNVPGMVFNVKVQPFLDFIEEHMKNCCTAVYSGFIVITIIIFGLYYTYSTVQF</sequence>
<name>A0A9N9MXW0_9CUCU</name>
<dbReference type="GO" id="GO:0004252">
    <property type="term" value="F:serine-type endopeptidase activity"/>
    <property type="evidence" value="ECO:0007669"/>
    <property type="project" value="InterPro"/>
</dbReference>
<gene>
    <name evidence="8" type="ORF">CEUTPL_LOCUS11721</name>
</gene>
<evidence type="ECO:0000313" key="9">
    <source>
        <dbReference type="Proteomes" id="UP001152799"/>
    </source>
</evidence>
<dbReference type="SMART" id="SM00020">
    <property type="entry name" value="Tryp_SPc"/>
    <property type="match status" value="1"/>
</dbReference>
<evidence type="ECO:0000256" key="5">
    <source>
        <dbReference type="SAM" id="Phobius"/>
    </source>
</evidence>
<dbReference type="SUPFAM" id="SSF50494">
    <property type="entry name" value="Trypsin-like serine proteases"/>
    <property type="match status" value="1"/>
</dbReference>
<keyword evidence="2" id="KW-0378">Hydrolase</keyword>
<feature type="domain" description="Peptidase S1" evidence="7">
    <location>
        <begin position="33"/>
        <end position="265"/>
    </location>
</feature>
<evidence type="ECO:0000259" key="7">
    <source>
        <dbReference type="PROSITE" id="PS50240"/>
    </source>
</evidence>
<keyword evidence="1" id="KW-0645">Protease</keyword>
<evidence type="ECO:0000256" key="1">
    <source>
        <dbReference type="ARBA" id="ARBA00022670"/>
    </source>
</evidence>
<dbReference type="PROSITE" id="PS50240">
    <property type="entry name" value="TRYPSIN_DOM"/>
    <property type="match status" value="1"/>
</dbReference>